<dbReference type="AlphaFoldDB" id="E1YK97"/>
<organism evidence="2">
    <name type="scientific">uncultured Desulfobacterium sp</name>
    <dbReference type="NCBI Taxonomy" id="201089"/>
    <lineage>
        <taxon>Bacteria</taxon>
        <taxon>Pseudomonadati</taxon>
        <taxon>Thermodesulfobacteriota</taxon>
        <taxon>Desulfobacteria</taxon>
        <taxon>Desulfobacterales</taxon>
        <taxon>Desulfobacteriaceae</taxon>
        <taxon>Desulfobacterium</taxon>
        <taxon>environmental samples</taxon>
    </lineage>
</organism>
<gene>
    <name evidence="2" type="ORF">N47_E52130</name>
</gene>
<proteinExistence type="predicted"/>
<feature type="domain" description="DUF6922" evidence="1">
    <location>
        <begin position="13"/>
        <end position="60"/>
    </location>
</feature>
<dbReference type="Pfam" id="PF21956">
    <property type="entry name" value="DUF6922"/>
    <property type="match status" value="1"/>
</dbReference>
<name>E1YK97_9BACT</name>
<dbReference type="InterPro" id="IPR053830">
    <property type="entry name" value="DUF6922"/>
</dbReference>
<reference evidence="2" key="1">
    <citation type="journal article" date="2011" name="Environ. Microbiol.">
        <title>Genomic insights into the metabolic potential of the polycyclic aromatic hydrocarbon degrading sulfate-reducing Deltaproteobacterium N47.</title>
        <authorList>
            <person name="Bergmann F."/>
            <person name="Selesi D."/>
            <person name="Weinmaier T."/>
            <person name="Tischler P."/>
            <person name="Rattei T."/>
            <person name="Meckenstock R.U."/>
        </authorList>
    </citation>
    <scope>NUCLEOTIDE SEQUENCE</scope>
</reference>
<sequence length="97" mass="11530">MKQEKKYILAKFKPFLWSYDLGQIDLEKDKKRIITNVLNLGTKEATDLLFKIYDKAEIKKQVEEPMPGEWSDKSLNYWSLFFDIQPQTAKHVLRHLG</sequence>
<evidence type="ECO:0000259" key="1">
    <source>
        <dbReference type="Pfam" id="PF21956"/>
    </source>
</evidence>
<dbReference type="EMBL" id="FR695877">
    <property type="protein sequence ID" value="CBX31701.1"/>
    <property type="molecule type" value="Genomic_DNA"/>
</dbReference>
<accession>E1YK97</accession>
<protein>
    <recommendedName>
        <fullName evidence="1">DUF6922 domain-containing protein</fullName>
    </recommendedName>
</protein>
<evidence type="ECO:0000313" key="2">
    <source>
        <dbReference type="EMBL" id="CBX31701.1"/>
    </source>
</evidence>